<evidence type="ECO:0000256" key="1">
    <source>
        <dbReference type="SAM" id="Phobius"/>
    </source>
</evidence>
<reference evidence="2" key="2">
    <citation type="journal article" date="2023" name="Science">
        <title>Genomic signatures of disease resistance in endangered staghorn corals.</title>
        <authorList>
            <person name="Vollmer S.V."/>
            <person name="Selwyn J.D."/>
            <person name="Despard B.A."/>
            <person name="Roesel C.L."/>
        </authorList>
    </citation>
    <scope>NUCLEOTIDE SEQUENCE</scope>
    <source>
        <strain evidence="2">K2</strain>
    </source>
</reference>
<gene>
    <name evidence="2" type="ORF">P5673_020039</name>
</gene>
<dbReference type="EMBL" id="JARQWQ010000048">
    <property type="protein sequence ID" value="KAK2557678.1"/>
    <property type="molecule type" value="Genomic_DNA"/>
</dbReference>
<dbReference type="InterPro" id="IPR039366">
    <property type="entry name" value="Pilotin"/>
</dbReference>
<feature type="transmembrane region" description="Helical" evidence="1">
    <location>
        <begin position="20"/>
        <end position="40"/>
    </location>
</feature>
<keyword evidence="3" id="KW-1185">Reference proteome</keyword>
<sequence>MVKYKEVDYKAPSTRWPLWVIPFLVVLLLVLIGLFIFITVGAKQSKCLIFDCQQPRDKVMERPAGLSDDVAIPSEEKSDKHGLEMSGENKTERAHHKESLITVHGEVMFDVAPQILPPNSLLKVKLEDVSLMDVASVILGETLVDLSNYSKTKNLDYSIKCKKPSVHGRYGVSAVLNVGWRADEHSWIKRGDFFTDTSYPVIIKPGVEEYKTDVTLVRYQ</sequence>
<dbReference type="AlphaFoldDB" id="A0AAD9QAD0"/>
<keyword evidence="1" id="KW-1133">Transmembrane helix</keyword>
<dbReference type="Proteomes" id="UP001249851">
    <property type="component" value="Unassembled WGS sequence"/>
</dbReference>
<protein>
    <submittedName>
        <fullName evidence="2">Uncharacterized protein</fullName>
    </submittedName>
</protein>
<evidence type="ECO:0000313" key="3">
    <source>
        <dbReference type="Proteomes" id="UP001249851"/>
    </source>
</evidence>
<reference evidence="2" key="1">
    <citation type="journal article" date="2023" name="G3 (Bethesda)">
        <title>Whole genome assembly and annotation of the endangered Caribbean coral Acropora cervicornis.</title>
        <authorList>
            <person name="Selwyn J.D."/>
            <person name="Vollmer S.V."/>
        </authorList>
    </citation>
    <scope>NUCLEOTIDE SEQUENCE</scope>
    <source>
        <strain evidence="2">K2</strain>
    </source>
</reference>
<name>A0AAD9QAD0_ACRCE</name>
<dbReference type="Pfam" id="PF09619">
    <property type="entry name" value="YscW"/>
    <property type="match status" value="1"/>
</dbReference>
<proteinExistence type="predicted"/>
<organism evidence="2 3">
    <name type="scientific">Acropora cervicornis</name>
    <name type="common">Staghorn coral</name>
    <dbReference type="NCBI Taxonomy" id="6130"/>
    <lineage>
        <taxon>Eukaryota</taxon>
        <taxon>Metazoa</taxon>
        <taxon>Cnidaria</taxon>
        <taxon>Anthozoa</taxon>
        <taxon>Hexacorallia</taxon>
        <taxon>Scleractinia</taxon>
        <taxon>Astrocoeniina</taxon>
        <taxon>Acroporidae</taxon>
        <taxon>Acropora</taxon>
    </lineage>
</organism>
<evidence type="ECO:0000313" key="2">
    <source>
        <dbReference type="EMBL" id="KAK2557678.1"/>
    </source>
</evidence>
<keyword evidence="1" id="KW-0812">Transmembrane</keyword>
<comment type="caution">
    <text evidence="2">The sequence shown here is derived from an EMBL/GenBank/DDBJ whole genome shotgun (WGS) entry which is preliminary data.</text>
</comment>
<keyword evidence="1" id="KW-0472">Membrane</keyword>
<accession>A0AAD9QAD0</accession>